<evidence type="ECO:0000256" key="1">
    <source>
        <dbReference type="ARBA" id="ARBA00005457"/>
    </source>
</evidence>
<keyword evidence="3" id="KW-1185">Reference proteome</keyword>
<dbReference type="OrthoDB" id="278212at2759"/>
<reference evidence="2" key="1">
    <citation type="submission" date="2013-04" db="EMBL/GenBank/DDBJ databases">
        <authorList>
            <person name="Qu J."/>
            <person name="Murali S.C."/>
            <person name="Bandaranaike D."/>
            <person name="Bellair M."/>
            <person name="Blankenburg K."/>
            <person name="Chao H."/>
            <person name="Dinh H."/>
            <person name="Doddapaneni H."/>
            <person name="Downs B."/>
            <person name="Dugan-Rocha S."/>
            <person name="Elkadiri S."/>
            <person name="Gnanaolivu R.D."/>
            <person name="Hernandez B."/>
            <person name="Javaid M."/>
            <person name="Jayaseelan J.C."/>
            <person name="Lee S."/>
            <person name="Li M."/>
            <person name="Ming W."/>
            <person name="Munidasa M."/>
            <person name="Muniz J."/>
            <person name="Nguyen L."/>
            <person name="Ongeri F."/>
            <person name="Osuji N."/>
            <person name="Pu L.-L."/>
            <person name="Puazo M."/>
            <person name="Qu C."/>
            <person name="Quiroz J."/>
            <person name="Raj R."/>
            <person name="Weissenberger G."/>
            <person name="Xin Y."/>
            <person name="Zou X."/>
            <person name="Han Y."/>
            <person name="Richards S."/>
            <person name="Worley K."/>
            <person name="Muzny D."/>
            <person name="Gibbs R."/>
        </authorList>
    </citation>
    <scope>NUCLEOTIDE SEQUENCE</scope>
    <source>
        <strain evidence="2">Sampled in the wild</strain>
    </source>
</reference>
<evidence type="ECO:0000313" key="2">
    <source>
        <dbReference type="EMBL" id="KAG8230840.1"/>
    </source>
</evidence>
<gene>
    <name evidence="2" type="ORF">J437_LFUL010237</name>
</gene>
<dbReference type="Pfam" id="PF02330">
    <property type="entry name" value="MAM33"/>
    <property type="match status" value="1"/>
</dbReference>
<protein>
    <recommendedName>
        <fullName evidence="4">Complement component 1 Q subcomponent-binding protein, mitochondrial</fullName>
    </recommendedName>
</protein>
<dbReference type="GO" id="GO:0042256">
    <property type="term" value="P:cytosolic ribosome assembly"/>
    <property type="evidence" value="ECO:0007669"/>
    <property type="project" value="TreeGrafter"/>
</dbReference>
<dbReference type="GO" id="GO:0005759">
    <property type="term" value="C:mitochondrial matrix"/>
    <property type="evidence" value="ECO:0007669"/>
    <property type="project" value="InterPro"/>
</dbReference>
<dbReference type="PANTHER" id="PTHR10826:SF1">
    <property type="entry name" value="COMPLEMENT COMPONENT 1 Q SUBCOMPONENT-BINDING PROTEIN, MITOCHONDRIAL"/>
    <property type="match status" value="1"/>
</dbReference>
<dbReference type="EMBL" id="KZ308515">
    <property type="protein sequence ID" value="KAG8230840.1"/>
    <property type="molecule type" value="Genomic_DNA"/>
</dbReference>
<evidence type="ECO:0000313" key="3">
    <source>
        <dbReference type="Proteomes" id="UP000792457"/>
    </source>
</evidence>
<name>A0A8K0P069_LADFU</name>
<dbReference type="AlphaFoldDB" id="A0A8K0P069"/>
<organism evidence="2 3">
    <name type="scientific">Ladona fulva</name>
    <name type="common">Scarce chaser dragonfly</name>
    <name type="synonym">Libellula fulva</name>
    <dbReference type="NCBI Taxonomy" id="123851"/>
    <lineage>
        <taxon>Eukaryota</taxon>
        <taxon>Metazoa</taxon>
        <taxon>Ecdysozoa</taxon>
        <taxon>Arthropoda</taxon>
        <taxon>Hexapoda</taxon>
        <taxon>Insecta</taxon>
        <taxon>Pterygota</taxon>
        <taxon>Palaeoptera</taxon>
        <taxon>Odonata</taxon>
        <taxon>Epiprocta</taxon>
        <taxon>Anisoptera</taxon>
        <taxon>Libelluloidea</taxon>
        <taxon>Libellulidae</taxon>
        <taxon>Ladona</taxon>
    </lineage>
</organism>
<dbReference type="FunFam" id="3.10.280.10:FF:000005">
    <property type="entry name" value="Glycoprotein gC1qBP, putative"/>
    <property type="match status" value="1"/>
</dbReference>
<dbReference type="Proteomes" id="UP000792457">
    <property type="component" value="Unassembled WGS sequence"/>
</dbReference>
<sequence length="281" mass="31838">MSGLVKLTSRLSQFKNVLHPLRQSLYARNAANISNVIAKRQFARTLWHMCSSRSDTGFVTQWKIKHPSDLCSCGCGIHGVHTKSDKELVEFLNEELATEKKSMKMIKVPPTFEGFTVEANGSDVDLTKKLENETVTVSFNVNHTVDSEPPEPQINAKMDKPEFGEMRSRPSFEVDIKRGNKTLSFSCSFMENVADQQTDEAYGDLFGIDEVTIFEGEWNEKVYAVSGEILDGFLYDLFMSQLEDRGITNEFVEKLSDFSTHYEHMSYVNLLQQIQSFAAGK</sequence>
<proteinExistence type="inferred from homology"/>
<dbReference type="PANTHER" id="PTHR10826">
    <property type="entry name" value="COMPLEMENT COMPONENT 1"/>
    <property type="match status" value="1"/>
</dbReference>
<comment type="similarity">
    <text evidence="1">Belongs to the MAM33 family.</text>
</comment>
<evidence type="ECO:0008006" key="4">
    <source>
        <dbReference type="Google" id="ProtNLM"/>
    </source>
</evidence>
<dbReference type="InterPro" id="IPR003428">
    <property type="entry name" value="MAM33"/>
</dbReference>
<reference evidence="2" key="2">
    <citation type="submission" date="2017-10" db="EMBL/GenBank/DDBJ databases">
        <title>Ladona fulva Genome sequencing and assembly.</title>
        <authorList>
            <person name="Murali S."/>
            <person name="Richards S."/>
            <person name="Bandaranaike D."/>
            <person name="Bellair M."/>
            <person name="Blankenburg K."/>
            <person name="Chao H."/>
            <person name="Dinh H."/>
            <person name="Doddapaneni H."/>
            <person name="Dugan-Rocha S."/>
            <person name="Elkadiri S."/>
            <person name="Gnanaolivu R."/>
            <person name="Hernandez B."/>
            <person name="Skinner E."/>
            <person name="Javaid M."/>
            <person name="Lee S."/>
            <person name="Li M."/>
            <person name="Ming W."/>
            <person name="Munidasa M."/>
            <person name="Muniz J."/>
            <person name="Nguyen L."/>
            <person name="Hughes D."/>
            <person name="Osuji N."/>
            <person name="Pu L.-L."/>
            <person name="Puazo M."/>
            <person name="Qu C."/>
            <person name="Quiroz J."/>
            <person name="Raj R."/>
            <person name="Weissenberger G."/>
            <person name="Xin Y."/>
            <person name="Zou X."/>
            <person name="Han Y."/>
            <person name="Worley K."/>
            <person name="Muzny D."/>
            <person name="Gibbs R."/>
        </authorList>
    </citation>
    <scope>NUCLEOTIDE SEQUENCE</scope>
    <source>
        <strain evidence="2">Sampled in the wild</strain>
    </source>
</reference>
<dbReference type="Gene3D" id="3.10.280.10">
    <property type="entry name" value="Mitochondrial glycoprotein"/>
    <property type="match status" value="1"/>
</dbReference>
<dbReference type="SUPFAM" id="SSF54529">
    <property type="entry name" value="Mitochondrial glycoprotein MAM33-like"/>
    <property type="match status" value="1"/>
</dbReference>
<accession>A0A8K0P069</accession>
<comment type="caution">
    <text evidence="2">The sequence shown here is derived from an EMBL/GenBank/DDBJ whole genome shotgun (WGS) entry which is preliminary data.</text>
</comment>
<dbReference type="InterPro" id="IPR036561">
    <property type="entry name" value="MAM33_sf"/>
</dbReference>